<organism evidence="2 3">
    <name type="scientific">Paraurantiacibacter namhicola</name>
    <dbReference type="NCBI Taxonomy" id="645517"/>
    <lineage>
        <taxon>Bacteria</taxon>
        <taxon>Pseudomonadati</taxon>
        <taxon>Pseudomonadota</taxon>
        <taxon>Alphaproteobacteria</taxon>
        <taxon>Sphingomonadales</taxon>
        <taxon>Erythrobacteraceae</taxon>
        <taxon>Paraurantiacibacter</taxon>
    </lineage>
</organism>
<evidence type="ECO:0000313" key="2">
    <source>
        <dbReference type="EMBL" id="ANU08634.1"/>
    </source>
</evidence>
<dbReference type="AlphaFoldDB" id="A0A1C7DB09"/>
<reference evidence="2 3" key="1">
    <citation type="submission" date="2016-07" db="EMBL/GenBank/DDBJ databases">
        <title>Complete genome sequence of Altererythrobacter namhicola JCM 16345T, containing esterase-encoding genes.</title>
        <authorList>
            <person name="Cheng H."/>
            <person name="Wu Y.-H."/>
            <person name="Jian S.-L."/>
            <person name="Huo Y.-Y."/>
            <person name="Wang C.-S."/>
            <person name="Xu X.-W."/>
        </authorList>
    </citation>
    <scope>NUCLEOTIDE SEQUENCE [LARGE SCALE GENOMIC DNA]</scope>
    <source>
        <strain evidence="2 3">JCM 16345</strain>
    </source>
</reference>
<evidence type="ECO:0000259" key="1">
    <source>
        <dbReference type="Pfam" id="PF10020"/>
    </source>
</evidence>
<dbReference type="STRING" id="645517.A6F65_02351"/>
<dbReference type="Proteomes" id="UP000092698">
    <property type="component" value="Chromosome"/>
</dbReference>
<accession>A0A1C7DB09</accession>
<dbReference type="RefSeq" id="WP_067788998.1">
    <property type="nucleotide sequence ID" value="NZ_CP016545.1"/>
</dbReference>
<name>A0A1C7DB09_9SPHN</name>
<dbReference type="InterPro" id="IPR019260">
    <property type="entry name" value="DUF2262"/>
</dbReference>
<sequence>MLRRILEGLGLSRSLPRAVPYTHPRYGHFADDGTGIHEHVKVEWDGRSVFFAPDSLGGVVIEDSFDTMDALLQDTERWNQETRATIIRDCYPLWAENWFDPGAHQHLTENQFADRLILQSICTGEGGSVSFYFDDDEIFGEHAVVAFGTLQGGIEEATMEG</sequence>
<feature type="domain" description="DUF2262" evidence="1">
    <location>
        <begin position="38"/>
        <end position="158"/>
    </location>
</feature>
<dbReference type="KEGG" id="anh:A6F65_02351"/>
<gene>
    <name evidence="2" type="ORF">A6F65_02351</name>
</gene>
<dbReference type="Pfam" id="PF10020">
    <property type="entry name" value="DUF2262"/>
    <property type="match status" value="1"/>
</dbReference>
<keyword evidence="3" id="KW-1185">Reference proteome</keyword>
<protein>
    <recommendedName>
        <fullName evidence="1">DUF2262 domain-containing protein</fullName>
    </recommendedName>
</protein>
<proteinExistence type="predicted"/>
<evidence type="ECO:0000313" key="3">
    <source>
        <dbReference type="Proteomes" id="UP000092698"/>
    </source>
</evidence>
<dbReference type="EMBL" id="CP016545">
    <property type="protein sequence ID" value="ANU08634.1"/>
    <property type="molecule type" value="Genomic_DNA"/>
</dbReference>